<dbReference type="Gene3D" id="3.40.190.10">
    <property type="entry name" value="Periplasmic binding protein-like II"/>
    <property type="match status" value="2"/>
</dbReference>
<dbReference type="PIRSF" id="PIRSF019574">
    <property type="entry name" value="Periplasmic_polyamine_BP"/>
    <property type="match status" value="1"/>
</dbReference>
<dbReference type="PANTHER" id="PTHR30222">
    <property type="entry name" value="SPERMIDINE/PUTRESCINE-BINDING PERIPLASMIC PROTEIN"/>
    <property type="match status" value="1"/>
</dbReference>
<proteinExistence type="predicted"/>
<dbReference type="GO" id="GO:0042597">
    <property type="term" value="C:periplasmic space"/>
    <property type="evidence" value="ECO:0007669"/>
    <property type="project" value="UniProtKB-SubCell"/>
</dbReference>
<organism evidence="5 6">
    <name type="scientific">Enterococcus hirae</name>
    <dbReference type="NCBI Taxonomy" id="1354"/>
    <lineage>
        <taxon>Bacteria</taxon>
        <taxon>Bacillati</taxon>
        <taxon>Bacillota</taxon>
        <taxon>Bacilli</taxon>
        <taxon>Lactobacillales</taxon>
        <taxon>Enterococcaceae</taxon>
        <taxon>Enterococcus</taxon>
    </lineage>
</organism>
<dbReference type="PRINTS" id="PR00909">
    <property type="entry name" value="SPERMDNBNDNG"/>
</dbReference>
<evidence type="ECO:0000256" key="3">
    <source>
        <dbReference type="ARBA" id="ARBA00022729"/>
    </source>
</evidence>
<dbReference type="SUPFAM" id="SSF53850">
    <property type="entry name" value="Periplasmic binding protein-like II"/>
    <property type="match status" value="1"/>
</dbReference>
<evidence type="ECO:0000256" key="4">
    <source>
        <dbReference type="ARBA" id="ARBA00022764"/>
    </source>
</evidence>
<keyword evidence="2" id="KW-0813">Transport</keyword>
<dbReference type="RefSeq" id="WP_010719840.1">
    <property type="nucleotide sequence ID" value="NZ_AP027299.1"/>
</dbReference>
<dbReference type="InterPro" id="IPR006059">
    <property type="entry name" value="SBP"/>
</dbReference>
<dbReference type="Pfam" id="PF13416">
    <property type="entry name" value="SBP_bac_8"/>
    <property type="match status" value="1"/>
</dbReference>
<dbReference type="Proteomes" id="UP000352698">
    <property type="component" value="Unassembled WGS sequence"/>
</dbReference>
<dbReference type="AlphaFoldDB" id="A0A7Z9DIY5"/>
<evidence type="ECO:0000313" key="6">
    <source>
        <dbReference type="Proteomes" id="UP000352698"/>
    </source>
</evidence>
<dbReference type="PANTHER" id="PTHR30222:SF17">
    <property type="entry name" value="SPERMIDINE_PUTRESCINE-BINDING PERIPLASMIC PROTEIN"/>
    <property type="match status" value="1"/>
</dbReference>
<sequence>MKKLQSLFVGIVVIILILLFGVRQLEQASGMSGAKIVTIYNWGDYVDPSLITKFEKEYGYKVNYETFDSNEAMFTKIQQGGTNYDIAIPSEYMIQKMIKEKLVLPLDHSKIKGLANIDERFLDLDFDPQNTYSIPYFWGTLGIVYNDKVFNKEEIQHWNDLWKPKLRDSLMLIDGAREVMGLSLNSLGYSLNSKEMDQLNAAADKLNKLTPNVKAIVADEIKMYMINEEASVAVTFSGEAADMMSENEHLHYVIPSEGSNLWFDNIVMPKTAKNKEGAYDFINFMLKPENAAQNAEYIGYSTPNKKAKALLPKEISQDEQFYPSDETISHLEVYEDLGPKFLGIYNDLFLEFKMYRKSW</sequence>
<evidence type="ECO:0000256" key="1">
    <source>
        <dbReference type="ARBA" id="ARBA00004418"/>
    </source>
</evidence>
<keyword evidence="3" id="KW-0732">Signal</keyword>
<protein>
    <submittedName>
        <fullName evidence="5">Spermidine/putrescine ABC transporter substrate-binding protein</fullName>
    </submittedName>
</protein>
<reference evidence="5 6" key="1">
    <citation type="submission" date="2019-05" db="EMBL/GenBank/DDBJ databases">
        <authorList>
            <consortium name="Pathogen Informatics"/>
        </authorList>
    </citation>
    <scope>NUCLEOTIDE SEQUENCE [LARGE SCALE GENOMIC DNA]</scope>
    <source>
        <strain evidence="5 6">NCTC12204</strain>
    </source>
</reference>
<dbReference type="InterPro" id="IPR001188">
    <property type="entry name" value="Sperm_putr-bd"/>
</dbReference>
<comment type="caution">
    <text evidence="5">The sequence shown here is derived from an EMBL/GenBank/DDBJ whole genome shotgun (WGS) entry which is preliminary data.</text>
</comment>
<keyword evidence="4" id="KW-0574">Periplasm</keyword>
<dbReference type="CDD" id="cd13663">
    <property type="entry name" value="PBP2_PotD_PotF_like_2"/>
    <property type="match status" value="1"/>
</dbReference>
<dbReference type="GO" id="GO:0015846">
    <property type="term" value="P:polyamine transport"/>
    <property type="evidence" value="ECO:0007669"/>
    <property type="project" value="InterPro"/>
</dbReference>
<dbReference type="GO" id="GO:0019808">
    <property type="term" value="F:polyamine binding"/>
    <property type="evidence" value="ECO:0007669"/>
    <property type="project" value="InterPro"/>
</dbReference>
<comment type="subcellular location">
    <subcellularLocation>
        <location evidence="1">Periplasm</location>
    </subcellularLocation>
</comment>
<dbReference type="EMBL" id="CABEEP010000001">
    <property type="protein sequence ID" value="VTQ60942.1"/>
    <property type="molecule type" value="Genomic_DNA"/>
</dbReference>
<accession>A0A7Z9DIY5</accession>
<evidence type="ECO:0000313" key="5">
    <source>
        <dbReference type="EMBL" id="VTQ60942.1"/>
    </source>
</evidence>
<evidence type="ECO:0000256" key="2">
    <source>
        <dbReference type="ARBA" id="ARBA00022448"/>
    </source>
</evidence>
<gene>
    <name evidence="5" type="primary">potD</name>
    <name evidence="5" type="ORF">NCTC12204_00711</name>
</gene>
<name>A0A7Z9DIY5_ENTHR</name>